<feature type="domain" description="Tr-type G" evidence="10">
    <location>
        <begin position="250"/>
        <end position="471"/>
    </location>
</feature>
<proteinExistence type="inferred from homology"/>
<keyword evidence="11" id="KW-0251">Elongation factor</keyword>
<dbReference type="PROSITE" id="PS51722">
    <property type="entry name" value="G_TR_2"/>
    <property type="match status" value="1"/>
</dbReference>
<evidence type="ECO:0000256" key="7">
    <source>
        <dbReference type="ARBA" id="ARBA00023134"/>
    </source>
</evidence>
<dbReference type="GO" id="GO:0003746">
    <property type="term" value="F:translation elongation factor activity"/>
    <property type="evidence" value="ECO:0007669"/>
    <property type="project" value="UniProtKB-KW"/>
</dbReference>
<feature type="region of interest" description="Disordered" evidence="9">
    <location>
        <begin position="217"/>
        <end position="239"/>
    </location>
</feature>
<dbReference type="InterPro" id="IPR009000">
    <property type="entry name" value="Transl_B-barrel_sf"/>
</dbReference>
<keyword evidence="6" id="KW-0648">Protein biosynthesis</keyword>
<dbReference type="SUPFAM" id="SSF50447">
    <property type="entry name" value="Translation proteins"/>
    <property type="match status" value="1"/>
</dbReference>
<sequence length="669" mass="73607">MNRHKKFYSALDDDIEEEEYYDDYYDEEEENEYYEEDELQYIVKPGAHPPPPPPPEEQQQQQKGQEKQQQQQHISIKPDISSTNGSILKTNDIDYCLLTQLLPELNNKWNELITDKKIGIELSQNSAIEALRESEYDVEGAAIMLLKKMNENDKSFSLSTTPQPVVKPVEVTPPALVDGKTSDVVLKSGGRTLKLGQMNKNAENAKTTSVNNNLKAVEVSNSGNNNKTDGPSKSLKKNNSIQEIMPDMTKKDCTFVIAGHVDAGKSTTLGHLLLLLGKVSQADVDKNEKNAKILNKESFKYAWLLDQSEEERRRGVTIDSGSYCFETEHRRIHILDAPGHKDYVVNMISSATQADAALLVVTAATSEFEVGLAHGTRDHLLVLKTLGVGHLVVAINKMDAVDFSQERYNYVVQELGFLIKHMRYKEDAVVGFCPVSGILGTNICEIDHTATPWYDGPSLIQLLDQCPLESRLLSGALRLSLMDVDGSRLFCKVESGKLQKGAKLVFIPSDVKVLVKSIDKPTMGGLVDVAFAGDTVEIDTSSSTIGLYPGCVGCSSNALIQSSTDFLARIQTFITLQKSILPGATFTMVVHALTVQVKVIKLVSKMNRDGTWSNGMVKCVPKATQAVVLFSAPNKIALEPADVCRALGRFVLQQEGETVAGGLVEKVVV</sequence>
<comment type="subcellular location">
    <subcellularLocation>
        <location evidence="1">Cytoplasm</location>
    </subcellularLocation>
</comment>
<dbReference type="InterPro" id="IPR027417">
    <property type="entry name" value="P-loop_NTPase"/>
</dbReference>
<dbReference type="RefSeq" id="XP_028886111.1">
    <property type="nucleotide sequence ID" value="XM_029022453.1"/>
</dbReference>
<evidence type="ECO:0000256" key="1">
    <source>
        <dbReference type="ARBA" id="ARBA00004496"/>
    </source>
</evidence>
<dbReference type="FunFam" id="3.40.50.300:FF:000204">
    <property type="entry name" value="Translation elongation factor Tu"/>
    <property type="match status" value="1"/>
</dbReference>
<comment type="similarity">
    <text evidence="2">Belongs to the TRAFAC class translation factor GTPase superfamily. Classic translation factor GTPase family. EF-Tu/EF-1A subfamily.</text>
</comment>
<dbReference type="FunFam" id="2.40.30.10:FF:000070">
    <property type="entry name" value="Translation elongation factor EF-1 subunit"/>
    <property type="match status" value="1"/>
</dbReference>
<evidence type="ECO:0000313" key="11">
    <source>
        <dbReference type="EMBL" id="ORC92045.1"/>
    </source>
</evidence>
<keyword evidence="12" id="KW-1185">Reference proteome</keyword>
<organism evidence="11 12">
    <name type="scientific">Trypanosoma theileri</name>
    <dbReference type="NCBI Taxonomy" id="67003"/>
    <lineage>
        <taxon>Eukaryota</taxon>
        <taxon>Discoba</taxon>
        <taxon>Euglenozoa</taxon>
        <taxon>Kinetoplastea</taxon>
        <taxon>Metakinetoplastina</taxon>
        <taxon>Trypanosomatida</taxon>
        <taxon>Trypanosomatidae</taxon>
        <taxon>Trypanosoma</taxon>
    </lineage>
</organism>
<dbReference type="OrthoDB" id="342024at2759"/>
<dbReference type="GO" id="GO:0005525">
    <property type="term" value="F:GTP binding"/>
    <property type="evidence" value="ECO:0007669"/>
    <property type="project" value="UniProtKB-KW"/>
</dbReference>
<dbReference type="STRING" id="67003.A0A1X0P591"/>
<feature type="compositionally biased region" description="Low complexity" evidence="9">
    <location>
        <begin position="57"/>
        <end position="72"/>
    </location>
</feature>
<feature type="compositionally biased region" description="Acidic residues" evidence="9">
    <location>
        <begin position="11"/>
        <end position="39"/>
    </location>
</feature>
<keyword evidence="3" id="KW-0963">Cytoplasm</keyword>
<keyword evidence="5" id="KW-0378">Hydrolase</keyword>
<dbReference type="PRINTS" id="PR00315">
    <property type="entry name" value="ELONGATNFCT"/>
</dbReference>
<keyword evidence="4" id="KW-0547">Nucleotide-binding</keyword>
<feature type="region of interest" description="Disordered" evidence="9">
    <location>
        <begin position="1"/>
        <end position="83"/>
    </location>
</feature>
<evidence type="ECO:0000256" key="2">
    <source>
        <dbReference type="ARBA" id="ARBA00007249"/>
    </source>
</evidence>
<comment type="caution">
    <text evidence="11">The sequence shown here is derived from an EMBL/GenBank/DDBJ whole genome shotgun (WGS) entry which is preliminary data.</text>
</comment>
<dbReference type="GO" id="GO:0005737">
    <property type="term" value="C:cytoplasm"/>
    <property type="evidence" value="ECO:0007669"/>
    <property type="project" value="UniProtKB-SubCell"/>
</dbReference>
<dbReference type="GO" id="GO:0003924">
    <property type="term" value="F:GTPase activity"/>
    <property type="evidence" value="ECO:0007669"/>
    <property type="project" value="InterPro"/>
</dbReference>
<dbReference type="Pfam" id="PF00009">
    <property type="entry name" value="GTP_EFTU"/>
    <property type="match status" value="1"/>
</dbReference>
<dbReference type="PANTHER" id="PTHR23115">
    <property type="entry name" value="TRANSLATION FACTOR"/>
    <property type="match status" value="1"/>
</dbReference>
<dbReference type="Pfam" id="PF22594">
    <property type="entry name" value="GTP-eEF1A_C"/>
    <property type="match status" value="1"/>
</dbReference>
<evidence type="ECO:0000256" key="6">
    <source>
        <dbReference type="ARBA" id="ARBA00022917"/>
    </source>
</evidence>
<dbReference type="Gene3D" id="3.40.50.300">
    <property type="entry name" value="P-loop containing nucleotide triphosphate hydrolases"/>
    <property type="match status" value="1"/>
</dbReference>
<evidence type="ECO:0000313" key="12">
    <source>
        <dbReference type="Proteomes" id="UP000192257"/>
    </source>
</evidence>
<dbReference type="SUPFAM" id="SSF52540">
    <property type="entry name" value="P-loop containing nucleoside triphosphate hydrolases"/>
    <property type="match status" value="1"/>
</dbReference>
<dbReference type="VEuPathDB" id="TriTrypDB:TM35_000042590"/>
<reference evidence="11 12" key="1">
    <citation type="submission" date="2017-03" db="EMBL/GenBank/DDBJ databases">
        <title>An alternative strategy for trypanosome survival in the mammalian bloodstream revealed through genome and transcriptome analysis of the ubiquitous bovine parasite Trypanosoma (Megatrypanum) theileri.</title>
        <authorList>
            <person name="Kelly S."/>
            <person name="Ivens A."/>
            <person name="Mott A."/>
            <person name="O'Neill E."/>
            <person name="Emms D."/>
            <person name="Macleod O."/>
            <person name="Voorheis P."/>
            <person name="Matthews J."/>
            <person name="Matthews K."/>
            <person name="Carrington M."/>
        </authorList>
    </citation>
    <scope>NUCLEOTIDE SEQUENCE [LARGE SCALE GENOMIC DNA]</scope>
    <source>
        <strain evidence="11">Edinburgh</strain>
    </source>
</reference>
<dbReference type="InterPro" id="IPR054696">
    <property type="entry name" value="GTP-eEF1A_C"/>
</dbReference>
<dbReference type="AlphaFoldDB" id="A0A1X0P591"/>
<gene>
    <name evidence="11" type="ORF">TM35_000042590</name>
</gene>
<name>A0A1X0P591_9TRYP</name>
<comment type="catalytic activity">
    <reaction evidence="8">
        <text>GTP + H2O = GDP + phosphate + H(+)</text>
        <dbReference type="Rhea" id="RHEA:19669"/>
        <dbReference type="ChEBI" id="CHEBI:15377"/>
        <dbReference type="ChEBI" id="CHEBI:15378"/>
        <dbReference type="ChEBI" id="CHEBI:37565"/>
        <dbReference type="ChEBI" id="CHEBI:43474"/>
        <dbReference type="ChEBI" id="CHEBI:58189"/>
    </reaction>
    <physiologicalReaction direction="left-to-right" evidence="8">
        <dbReference type="Rhea" id="RHEA:19670"/>
    </physiologicalReaction>
</comment>
<dbReference type="InterPro" id="IPR031157">
    <property type="entry name" value="G_TR_CS"/>
</dbReference>
<dbReference type="EMBL" id="NBCO01000004">
    <property type="protein sequence ID" value="ORC92045.1"/>
    <property type="molecule type" value="Genomic_DNA"/>
</dbReference>
<keyword evidence="7" id="KW-0342">GTP-binding</keyword>
<evidence type="ECO:0000256" key="9">
    <source>
        <dbReference type="SAM" id="MobiDB-lite"/>
    </source>
</evidence>
<feature type="compositionally biased region" description="Pro residues" evidence="9">
    <location>
        <begin position="47"/>
        <end position="56"/>
    </location>
</feature>
<evidence type="ECO:0000256" key="4">
    <source>
        <dbReference type="ARBA" id="ARBA00022741"/>
    </source>
</evidence>
<evidence type="ECO:0000256" key="5">
    <source>
        <dbReference type="ARBA" id="ARBA00022801"/>
    </source>
</evidence>
<protein>
    <submittedName>
        <fullName evidence="11">Elongation factor 1-alpha (EF-1-alpha)</fullName>
    </submittedName>
</protein>
<dbReference type="InterPro" id="IPR050100">
    <property type="entry name" value="TRAFAC_GTPase_members"/>
</dbReference>
<dbReference type="GeneID" id="39982233"/>
<dbReference type="Proteomes" id="UP000192257">
    <property type="component" value="Unassembled WGS sequence"/>
</dbReference>
<evidence type="ECO:0000259" key="10">
    <source>
        <dbReference type="PROSITE" id="PS51722"/>
    </source>
</evidence>
<dbReference type="InterPro" id="IPR009001">
    <property type="entry name" value="Transl_elong_EF1A/Init_IF2_C"/>
</dbReference>
<dbReference type="SUPFAM" id="SSF50465">
    <property type="entry name" value="EF-Tu/eEF-1alpha/eIF2-gamma C-terminal domain"/>
    <property type="match status" value="1"/>
</dbReference>
<dbReference type="CDD" id="cd04093">
    <property type="entry name" value="HBS1_C_III"/>
    <property type="match status" value="1"/>
</dbReference>
<dbReference type="Gene3D" id="2.40.30.10">
    <property type="entry name" value="Translation factors"/>
    <property type="match status" value="2"/>
</dbReference>
<evidence type="ECO:0000256" key="8">
    <source>
        <dbReference type="ARBA" id="ARBA00049117"/>
    </source>
</evidence>
<evidence type="ECO:0000256" key="3">
    <source>
        <dbReference type="ARBA" id="ARBA00022490"/>
    </source>
</evidence>
<accession>A0A1X0P591</accession>
<dbReference type="PROSITE" id="PS00301">
    <property type="entry name" value="G_TR_1"/>
    <property type="match status" value="1"/>
</dbReference>
<dbReference type="InterPro" id="IPR000795">
    <property type="entry name" value="T_Tr_GTP-bd_dom"/>
</dbReference>